<feature type="compositionally biased region" description="Acidic residues" evidence="1">
    <location>
        <begin position="44"/>
        <end position="90"/>
    </location>
</feature>
<name>A0AAV4B9V8_9GAST</name>
<comment type="caution">
    <text evidence="2">The sequence shown here is derived from an EMBL/GenBank/DDBJ whole genome shotgun (WGS) entry which is preliminary data.</text>
</comment>
<organism evidence="2 3">
    <name type="scientific">Plakobranchus ocellatus</name>
    <dbReference type="NCBI Taxonomy" id="259542"/>
    <lineage>
        <taxon>Eukaryota</taxon>
        <taxon>Metazoa</taxon>
        <taxon>Spiralia</taxon>
        <taxon>Lophotrochozoa</taxon>
        <taxon>Mollusca</taxon>
        <taxon>Gastropoda</taxon>
        <taxon>Heterobranchia</taxon>
        <taxon>Euthyneura</taxon>
        <taxon>Panpulmonata</taxon>
        <taxon>Sacoglossa</taxon>
        <taxon>Placobranchoidea</taxon>
        <taxon>Plakobranchidae</taxon>
        <taxon>Plakobranchus</taxon>
    </lineage>
</organism>
<keyword evidence="3" id="KW-1185">Reference proteome</keyword>
<reference evidence="2 3" key="1">
    <citation type="journal article" date="2021" name="Elife">
        <title>Chloroplast acquisition without the gene transfer in kleptoplastic sea slugs, Plakobranchus ocellatus.</title>
        <authorList>
            <person name="Maeda T."/>
            <person name="Takahashi S."/>
            <person name="Yoshida T."/>
            <person name="Shimamura S."/>
            <person name="Takaki Y."/>
            <person name="Nagai Y."/>
            <person name="Toyoda A."/>
            <person name="Suzuki Y."/>
            <person name="Arimoto A."/>
            <person name="Ishii H."/>
            <person name="Satoh N."/>
            <person name="Nishiyama T."/>
            <person name="Hasebe M."/>
            <person name="Maruyama T."/>
            <person name="Minagawa J."/>
            <person name="Obokata J."/>
            <person name="Shigenobu S."/>
        </authorList>
    </citation>
    <scope>NUCLEOTIDE SEQUENCE [LARGE SCALE GENOMIC DNA]</scope>
</reference>
<feature type="region of interest" description="Disordered" evidence="1">
    <location>
        <begin position="33"/>
        <end position="90"/>
    </location>
</feature>
<evidence type="ECO:0000313" key="3">
    <source>
        <dbReference type="Proteomes" id="UP000735302"/>
    </source>
</evidence>
<evidence type="ECO:0000256" key="1">
    <source>
        <dbReference type="SAM" id="MobiDB-lite"/>
    </source>
</evidence>
<gene>
    <name evidence="2" type="ORF">PoB_004239000</name>
</gene>
<dbReference type="Proteomes" id="UP000735302">
    <property type="component" value="Unassembled WGS sequence"/>
</dbReference>
<protein>
    <submittedName>
        <fullName evidence="2">Uncharacterized protein</fullName>
    </submittedName>
</protein>
<dbReference type="AlphaFoldDB" id="A0AAV4B9V8"/>
<proteinExistence type="predicted"/>
<sequence>MVQRESNPRRLDSKCRHFLNFHVTKYESRFFVSRKPIQMSNDISSDDDGDDDNDDDDDGDDDNDDDDDGDDDNDDDDDVDDEEDLMMMMM</sequence>
<evidence type="ECO:0000313" key="2">
    <source>
        <dbReference type="EMBL" id="GFO15885.1"/>
    </source>
</evidence>
<accession>A0AAV4B9V8</accession>
<dbReference type="EMBL" id="BLXT01004630">
    <property type="protein sequence ID" value="GFO15885.1"/>
    <property type="molecule type" value="Genomic_DNA"/>
</dbReference>